<comment type="similarity">
    <text evidence="2">In the N-terminal section; belongs to the complex I 20 kDa subunit family.</text>
</comment>
<dbReference type="GO" id="GO:0045271">
    <property type="term" value="C:respiratory chain complex I"/>
    <property type="evidence" value="ECO:0007669"/>
    <property type="project" value="TreeGrafter"/>
</dbReference>
<dbReference type="SUPFAM" id="SSF56770">
    <property type="entry name" value="HydA/Nqo6-like"/>
    <property type="match status" value="1"/>
</dbReference>
<keyword evidence="12" id="KW-0472">Membrane</keyword>
<gene>
    <name evidence="12" type="primary">nuoB</name>
    <name evidence="16" type="ORF">CDV28_10369</name>
</gene>
<evidence type="ECO:0000259" key="14">
    <source>
        <dbReference type="Pfam" id="PF00329"/>
    </source>
</evidence>
<dbReference type="AlphaFoldDB" id="A0A521G495"/>
<feature type="domain" description="NADH:ubiquinone oxidoreductase-like 20kDa subunit" evidence="15">
    <location>
        <begin position="60"/>
        <end position="171"/>
    </location>
</feature>
<dbReference type="PANTHER" id="PTHR11995">
    <property type="entry name" value="NADH DEHYDROGENASE"/>
    <property type="match status" value="1"/>
</dbReference>
<evidence type="ECO:0000256" key="11">
    <source>
        <dbReference type="ARBA" id="ARBA00047712"/>
    </source>
</evidence>
<dbReference type="GO" id="GO:0008137">
    <property type="term" value="F:NADH dehydrogenase (ubiquinone) activity"/>
    <property type="evidence" value="ECO:0007669"/>
    <property type="project" value="InterPro"/>
</dbReference>
<keyword evidence="12" id="KW-1003">Cell membrane</keyword>
<comment type="similarity">
    <text evidence="3">In the central section; belongs to the complex I 30 kDa subunit family.</text>
</comment>
<dbReference type="GO" id="GO:0009060">
    <property type="term" value="P:aerobic respiration"/>
    <property type="evidence" value="ECO:0007669"/>
    <property type="project" value="TreeGrafter"/>
</dbReference>
<evidence type="ECO:0000256" key="10">
    <source>
        <dbReference type="ARBA" id="ARBA00025957"/>
    </source>
</evidence>
<evidence type="ECO:0000256" key="1">
    <source>
        <dbReference type="ARBA" id="ARBA00004515"/>
    </source>
</evidence>
<dbReference type="GO" id="GO:0005506">
    <property type="term" value="F:iron ion binding"/>
    <property type="evidence" value="ECO:0007669"/>
    <property type="project" value="UniProtKB-UniRule"/>
</dbReference>
<keyword evidence="8 12" id="KW-1278">Translocase</keyword>
<evidence type="ECO:0000256" key="8">
    <source>
        <dbReference type="ARBA" id="ARBA00022967"/>
    </source>
</evidence>
<feature type="binding site" evidence="12">
    <location>
        <position position="126"/>
    </location>
    <ligand>
        <name>[4Fe-4S] cluster</name>
        <dbReference type="ChEBI" id="CHEBI:49883"/>
    </ligand>
</feature>
<comment type="subunit">
    <text evidence="12">NDH-1 is composed of 14 different subunits. Subunits NuoB, C, D, E, F, and G constitute the peripheral sector of the complex.</text>
</comment>
<protein>
    <recommendedName>
        <fullName evidence="12">NADH-quinone oxidoreductase subunit B</fullName>
        <ecNumber evidence="12">7.1.1.-</ecNumber>
    </recommendedName>
    <alternativeName>
        <fullName evidence="12">NADH dehydrogenase I subunit B</fullName>
    </alternativeName>
    <alternativeName>
        <fullName evidence="12">NDH-1 subunit B</fullName>
    </alternativeName>
</protein>
<feature type="binding site" evidence="12">
    <location>
        <position position="157"/>
    </location>
    <ligand>
        <name>[4Fe-4S] cluster</name>
        <dbReference type="ChEBI" id="CHEBI:49883"/>
    </ligand>
</feature>
<dbReference type="GO" id="GO:0050136">
    <property type="term" value="F:NADH dehydrogenase (quinone) (non-electrogenic) activity"/>
    <property type="evidence" value="ECO:0007669"/>
    <property type="project" value="UniProtKB-UniRule"/>
</dbReference>
<dbReference type="PROSITE" id="PS01150">
    <property type="entry name" value="COMPLEX1_20K"/>
    <property type="match status" value="1"/>
</dbReference>
<evidence type="ECO:0000256" key="5">
    <source>
        <dbReference type="ARBA" id="ARBA00010019"/>
    </source>
</evidence>
<feature type="domain" description="NADH:ubiquinone oxidoreductase 30kDa subunit" evidence="14">
    <location>
        <begin position="297"/>
        <end position="415"/>
    </location>
</feature>
<evidence type="ECO:0000313" key="17">
    <source>
        <dbReference type="Proteomes" id="UP000316238"/>
    </source>
</evidence>
<dbReference type="PANTHER" id="PTHR11995:SF14">
    <property type="entry name" value="NADH DEHYDROGENASE [UBIQUINONE] IRON-SULFUR PROTEIN 7, MITOCHONDRIAL"/>
    <property type="match status" value="1"/>
</dbReference>
<feature type="binding site" evidence="12">
    <location>
        <position position="60"/>
    </location>
    <ligand>
        <name>[4Fe-4S] cluster</name>
        <dbReference type="ChEBI" id="CHEBI:49883"/>
    </ligand>
</feature>
<comment type="subcellular location">
    <subcellularLocation>
        <location evidence="1">Cell inner membrane</location>
        <topology evidence="1">Peripheral membrane protein</topology>
        <orientation evidence="1">Cytoplasmic side</orientation>
    </subcellularLocation>
    <subcellularLocation>
        <location evidence="12">Cell membrane</location>
        <topology evidence="12">Peripheral membrane protein</topology>
        <orientation evidence="12">Cytoplasmic side</orientation>
    </subcellularLocation>
</comment>
<comment type="cofactor">
    <cofactor evidence="12">
        <name>[4Fe-4S] cluster</name>
        <dbReference type="ChEBI" id="CHEBI:49883"/>
    </cofactor>
    <text evidence="12">Binds 1 [4Fe-4S] cluster.</text>
</comment>
<dbReference type="Pfam" id="PF00329">
    <property type="entry name" value="Complex1_30kDa"/>
    <property type="match status" value="1"/>
</dbReference>
<dbReference type="Gene3D" id="3.30.460.80">
    <property type="entry name" value="NADH:ubiquinone oxidoreductase, 30kDa subunit"/>
    <property type="match status" value="1"/>
</dbReference>
<evidence type="ECO:0000256" key="13">
    <source>
        <dbReference type="SAM" id="MobiDB-lite"/>
    </source>
</evidence>
<dbReference type="GO" id="GO:0015990">
    <property type="term" value="P:electron transport coupled proton transport"/>
    <property type="evidence" value="ECO:0007669"/>
    <property type="project" value="TreeGrafter"/>
</dbReference>
<keyword evidence="12" id="KW-0004">4Fe-4S</keyword>
<evidence type="ECO:0000259" key="15">
    <source>
        <dbReference type="Pfam" id="PF01058"/>
    </source>
</evidence>
<keyword evidence="9 12" id="KW-0520">NAD</keyword>
<feature type="region of interest" description="Disordered" evidence="13">
    <location>
        <begin position="209"/>
        <end position="253"/>
    </location>
</feature>
<feature type="compositionally biased region" description="Basic and acidic residues" evidence="13">
    <location>
        <begin position="209"/>
        <end position="228"/>
    </location>
</feature>
<evidence type="ECO:0000256" key="3">
    <source>
        <dbReference type="ARBA" id="ARBA00008265"/>
    </source>
</evidence>
<evidence type="ECO:0000256" key="12">
    <source>
        <dbReference type="HAMAP-Rule" id="MF_01356"/>
    </source>
</evidence>
<sequence>MAQGGSGMGISSSGASVLVRQAGELIERAPGGIKLVDAVELLVAWGRANSVWPLVYATSCCAIEMMSTIAARHDLARFGYEVMRASVRQADMIILAGTINEKMAKNLVTLYEQMPAPKYIIAMGSCAISGGPFYYDSYSVIKGGDRLVPVDVYIPGCPPRPEALIQGILQLQEKIKKEGRRNPWKVRDTLKVPFEDIFSKAQAEWAEQEKRKDEELREAREQFKRDKPASTAPKSARLKKEEFPTPPRRKPAAQGISNWTLLQMIQKKFPAVEVHDHPGVSPKAVAELGPDYILDLVVPPEQYREFAEYVKNEQSLGLDMLIQLTCVDWKDSFDIVVQMLSCRDGHKLFFRSRAEKDPATGDAEIATISDLYLGAEWHEREVYDLFGVRFRNNADLRRIFLENDFPGYPLRKDYDDPTRVVKRPY</sequence>
<accession>A0A521G495</accession>
<dbReference type="InterPro" id="IPR006138">
    <property type="entry name" value="NADH_UQ_OxRdtase_20Kd_su"/>
</dbReference>
<dbReference type="Gene3D" id="3.40.50.12280">
    <property type="match status" value="1"/>
</dbReference>
<proteinExistence type="inferred from homology"/>
<comment type="catalytic activity">
    <reaction evidence="11 12">
        <text>a quinone + NADH + 5 H(+)(in) = a quinol + NAD(+) + 4 H(+)(out)</text>
        <dbReference type="Rhea" id="RHEA:57888"/>
        <dbReference type="ChEBI" id="CHEBI:15378"/>
        <dbReference type="ChEBI" id="CHEBI:24646"/>
        <dbReference type="ChEBI" id="CHEBI:57540"/>
        <dbReference type="ChEBI" id="CHEBI:57945"/>
        <dbReference type="ChEBI" id="CHEBI:132124"/>
    </reaction>
</comment>
<evidence type="ECO:0000256" key="6">
    <source>
        <dbReference type="ARBA" id="ARBA00022448"/>
    </source>
</evidence>
<keyword evidence="12" id="KW-0479">Metal-binding</keyword>
<dbReference type="GO" id="GO:0048038">
    <property type="term" value="F:quinone binding"/>
    <property type="evidence" value="ECO:0007669"/>
    <property type="project" value="UniProtKB-KW"/>
</dbReference>
<name>A0A521G495_9BACT</name>
<organism evidence="16 17">
    <name type="scientific">Candidatus Electronema aureum</name>
    <dbReference type="NCBI Taxonomy" id="2005002"/>
    <lineage>
        <taxon>Bacteria</taxon>
        <taxon>Pseudomonadati</taxon>
        <taxon>Thermodesulfobacteriota</taxon>
        <taxon>Desulfobulbia</taxon>
        <taxon>Desulfobulbales</taxon>
        <taxon>Desulfobulbaceae</taxon>
        <taxon>Candidatus Electronema</taxon>
    </lineage>
</organism>
<comment type="subunit">
    <text evidence="10">NDH-1 is composed of about 13 different subunits. Subunits NuoBCD, E, F, and G constitute the peripheral sector of the complex.</text>
</comment>
<comment type="caution">
    <text evidence="16">The sequence shown here is derived from an EMBL/GenBank/DDBJ whole genome shotgun (WGS) entry which is preliminary data.</text>
</comment>
<dbReference type="InterPro" id="IPR001268">
    <property type="entry name" value="NADH_UbQ_OxRdtase_30kDa_su"/>
</dbReference>
<dbReference type="InterPro" id="IPR037232">
    <property type="entry name" value="NADH_quin_OxRdtase_su_C/D-like"/>
</dbReference>
<reference evidence="16" key="1">
    <citation type="submission" date="2017-07" db="EMBL/GenBank/DDBJ databases">
        <title>The cable genome - Insights into the physiology and evolution of filamentous bacteria capable of sulfide oxidation via long distance electron transfer.</title>
        <authorList>
            <person name="Thorup C."/>
            <person name="Bjerg J.T."/>
            <person name="Schreiber L."/>
            <person name="Nielsen L.P."/>
            <person name="Kjeldsen K.U."/>
            <person name="Boesen T."/>
            <person name="Boggild A."/>
            <person name="Meysman F."/>
            <person name="Geelhoed J."/>
            <person name="Schramm A."/>
        </authorList>
    </citation>
    <scope>NUCLEOTIDE SEQUENCE [LARGE SCALE GENOMIC DNA]</scope>
    <source>
        <strain evidence="16">GS</strain>
    </source>
</reference>
<keyword evidence="17" id="KW-1185">Reference proteome</keyword>
<dbReference type="SUPFAM" id="SSF143243">
    <property type="entry name" value="Nqo5-like"/>
    <property type="match status" value="1"/>
</dbReference>
<dbReference type="EC" id="7.1.1.-" evidence="12"/>
<dbReference type="EMBL" id="NQJD01000003">
    <property type="protein sequence ID" value="TAA75830.1"/>
    <property type="molecule type" value="Genomic_DNA"/>
</dbReference>
<evidence type="ECO:0000256" key="2">
    <source>
        <dbReference type="ARBA" id="ARBA00006408"/>
    </source>
</evidence>
<keyword evidence="7 12" id="KW-0874">Quinone</keyword>
<evidence type="ECO:0000256" key="4">
    <source>
        <dbReference type="ARBA" id="ARBA00009173"/>
    </source>
</evidence>
<keyword evidence="12" id="KW-0830">Ubiquinone</keyword>
<dbReference type="Pfam" id="PF01058">
    <property type="entry name" value="Oxidored_q6"/>
    <property type="match status" value="1"/>
</dbReference>
<dbReference type="Proteomes" id="UP000316238">
    <property type="component" value="Unassembled WGS sequence"/>
</dbReference>
<evidence type="ECO:0000256" key="9">
    <source>
        <dbReference type="ARBA" id="ARBA00023027"/>
    </source>
</evidence>
<comment type="similarity">
    <text evidence="5">In the C-terminal section; belongs to the complex I 49 kDa subunit family.</text>
</comment>
<keyword evidence="12" id="KW-0408">Iron</keyword>
<dbReference type="GO" id="GO:0051539">
    <property type="term" value="F:4 iron, 4 sulfur cluster binding"/>
    <property type="evidence" value="ECO:0007669"/>
    <property type="project" value="UniProtKB-KW"/>
</dbReference>
<dbReference type="InterPro" id="IPR006137">
    <property type="entry name" value="NADH_UbQ_OxRdtase-like_20kDa"/>
</dbReference>
<comment type="similarity">
    <text evidence="4 12">Belongs to the complex I 20 kDa subunit family.</text>
</comment>
<keyword evidence="12" id="KW-0411">Iron-sulfur</keyword>
<evidence type="ECO:0000313" key="16">
    <source>
        <dbReference type="EMBL" id="TAA75830.1"/>
    </source>
</evidence>
<comment type="function">
    <text evidence="12">NDH-1 shuttles electrons from NADH, via FMN and iron-sulfur (Fe-S) centers, to quinones in the respiratory chain. The immediate electron acceptor for the enzyme in this species is believed to be ubiquinone. Couples the redox reaction to proton translocation (for every two electrons transferred, four hydrogen ions are translocated across the cytoplasmic membrane), and thus conserves the redox energy in a proton gradient.</text>
</comment>
<dbReference type="HAMAP" id="MF_01356">
    <property type="entry name" value="NDH1_NuoB"/>
    <property type="match status" value="1"/>
</dbReference>
<feature type="binding site" evidence="12">
    <location>
        <position position="61"/>
    </location>
    <ligand>
        <name>[4Fe-4S] cluster</name>
        <dbReference type="ChEBI" id="CHEBI:49883"/>
    </ligand>
</feature>
<dbReference type="NCBIfam" id="NF005012">
    <property type="entry name" value="PRK06411.1"/>
    <property type="match status" value="1"/>
</dbReference>
<dbReference type="GO" id="GO:0005886">
    <property type="term" value="C:plasma membrane"/>
    <property type="evidence" value="ECO:0007669"/>
    <property type="project" value="UniProtKB-SubCell"/>
</dbReference>
<keyword evidence="6 12" id="KW-0813">Transport</keyword>
<dbReference type="FunFam" id="3.40.50.12280:FF:000002">
    <property type="entry name" value="NADH-quinone oxidoreductase subunit B"/>
    <property type="match status" value="1"/>
</dbReference>
<dbReference type="NCBIfam" id="TIGR01957">
    <property type="entry name" value="nuoB_fam"/>
    <property type="match status" value="1"/>
</dbReference>
<evidence type="ECO:0000256" key="7">
    <source>
        <dbReference type="ARBA" id="ARBA00022719"/>
    </source>
</evidence>